<sequence length="115" mass="13051">MFVRNLLQCNYVGLVKCFINILDEWAWTLYELKDNVVTITSEQCVHLKELDKITPTIWLVRQASAAARLPPDGFCIQMVISTEESFARSIKGTDEPLEDHNSHDAAQDSKVRGRG</sequence>
<evidence type="ECO:0000313" key="3">
    <source>
        <dbReference type="Proteomes" id="UP000270094"/>
    </source>
</evidence>
<dbReference type="AlphaFoldDB" id="A0A3P7L2R1"/>
<evidence type="ECO:0000256" key="1">
    <source>
        <dbReference type="SAM" id="MobiDB-lite"/>
    </source>
</evidence>
<accession>A0A3P7L2R1</accession>
<dbReference type="OrthoDB" id="5912739at2759"/>
<reference evidence="2 3" key="1">
    <citation type="submission" date="2018-11" db="EMBL/GenBank/DDBJ databases">
        <authorList>
            <consortium name="Pathogen Informatics"/>
        </authorList>
    </citation>
    <scope>NUCLEOTIDE SEQUENCE [LARGE SCALE GENOMIC DNA]</scope>
</reference>
<gene>
    <name evidence="2" type="ORF">SVUK_LOCUS12013</name>
</gene>
<organism evidence="2 3">
    <name type="scientific">Strongylus vulgaris</name>
    <name type="common">Blood worm</name>
    <dbReference type="NCBI Taxonomy" id="40348"/>
    <lineage>
        <taxon>Eukaryota</taxon>
        <taxon>Metazoa</taxon>
        <taxon>Ecdysozoa</taxon>
        <taxon>Nematoda</taxon>
        <taxon>Chromadorea</taxon>
        <taxon>Rhabditida</taxon>
        <taxon>Rhabditina</taxon>
        <taxon>Rhabditomorpha</taxon>
        <taxon>Strongyloidea</taxon>
        <taxon>Strongylidae</taxon>
        <taxon>Strongylus</taxon>
    </lineage>
</organism>
<dbReference type="Proteomes" id="UP000270094">
    <property type="component" value="Unassembled WGS sequence"/>
</dbReference>
<keyword evidence="3" id="KW-1185">Reference proteome</keyword>
<feature type="region of interest" description="Disordered" evidence="1">
    <location>
        <begin position="91"/>
        <end position="115"/>
    </location>
</feature>
<name>A0A3P7L2R1_STRVU</name>
<dbReference type="EMBL" id="UYYB01098246">
    <property type="protein sequence ID" value="VDM77015.1"/>
    <property type="molecule type" value="Genomic_DNA"/>
</dbReference>
<proteinExistence type="predicted"/>
<evidence type="ECO:0000313" key="2">
    <source>
        <dbReference type="EMBL" id="VDM77015.1"/>
    </source>
</evidence>
<protein>
    <submittedName>
        <fullName evidence="2">Uncharacterized protein</fullName>
    </submittedName>
</protein>